<dbReference type="GeneID" id="18822246"/>
<organism evidence="2 3">
    <name type="scientific">Agaricus bisporus var. burnettii (strain JB137-S8 / ATCC MYA-4627 / FGSC 10392)</name>
    <name type="common">White button mushroom</name>
    <dbReference type="NCBI Taxonomy" id="597362"/>
    <lineage>
        <taxon>Eukaryota</taxon>
        <taxon>Fungi</taxon>
        <taxon>Dikarya</taxon>
        <taxon>Basidiomycota</taxon>
        <taxon>Agaricomycotina</taxon>
        <taxon>Agaricomycetes</taxon>
        <taxon>Agaricomycetidae</taxon>
        <taxon>Agaricales</taxon>
        <taxon>Agaricineae</taxon>
        <taxon>Agaricaceae</taxon>
        <taxon>Agaricus</taxon>
    </lineage>
</organism>
<dbReference type="HOGENOM" id="CLU_839274_0_0_1"/>
<evidence type="ECO:0000256" key="1">
    <source>
        <dbReference type="SAM" id="Phobius"/>
    </source>
</evidence>
<dbReference type="InParanoid" id="K5WWA8"/>
<dbReference type="AlphaFoldDB" id="K5WWA8"/>
<gene>
    <name evidence="2" type="ORF">AGABI1DRAFT_106140</name>
</gene>
<dbReference type="EMBL" id="JH971389">
    <property type="protein sequence ID" value="EKM79761.1"/>
    <property type="molecule type" value="Genomic_DNA"/>
</dbReference>
<keyword evidence="3" id="KW-1185">Reference proteome</keyword>
<proteinExistence type="predicted"/>
<keyword evidence="1" id="KW-1133">Transmembrane helix</keyword>
<keyword evidence="1" id="KW-0812">Transmembrane</keyword>
<name>K5WWA8_AGABU</name>
<protein>
    <submittedName>
        <fullName evidence="2">Uncharacterized protein</fullName>
    </submittedName>
</protein>
<dbReference type="KEGG" id="abp:AGABI1DRAFT106140"/>
<keyword evidence="1" id="KW-0472">Membrane</keyword>
<feature type="transmembrane region" description="Helical" evidence="1">
    <location>
        <begin position="249"/>
        <end position="274"/>
    </location>
</feature>
<sequence length="331" mass="38284">MAGIGGELEGPLKTSIAELFDTIDEYDKLLQEYSDIFSKIKREPSNGNVSSSHPLSEKKIQVTEEKWITFVGPPSKKEIQATEEKWIKFLDATKGPFQEYYQLSGYVRRPSFWQNTHYARKINKSRNVFLIDSVKLAQLDKLNGMKCVQRALLRQGIPHCMPDFKQPTRGREMPRKRMAMDVQSNPNLEQPKNATPSHRVLDIVPYAHREVCQPEAQKGRRFSLLSTKSTPLPRYGVTRKGPVWKTLHLFGSAIIILFFAMTTISSFGLPYWYYRCYRLRRPYYKEQEASVTLTQQESVLEQWLLTLKRLKSQWKSNFALSVGVLPQVSSL</sequence>
<dbReference type="RefSeq" id="XP_007329106.1">
    <property type="nucleotide sequence ID" value="XM_007329044.1"/>
</dbReference>
<dbReference type="Proteomes" id="UP000008493">
    <property type="component" value="Unassembled WGS sequence"/>
</dbReference>
<reference evidence="3" key="1">
    <citation type="journal article" date="2012" name="Proc. Natl. Acad. Sci. U.S.A.">
        <title>Genome sequence of the button mushroom Agaricus bisporus reveals mechanisms governing adaptation to a humic-rich ecological niche.</title>
        <authorList>
            <person name="Morin E."/>
            <person name="Kohler A."/>
            <person name="Baker A.R."/>
            <person name="Foulongne-Oriol M."/>
            <person name="Lombard V."/>
            <person name="Nagy L.G."/>
            <person name="Ohm R.A."/>
            <person name="Patyshakuliyeva A."/>
            <person name="Brun A."/>
            <person name="Aerts A.L."/>
            <person name="Bailey A.M."/>
            <person name="Billette C."/>
            <person name="Coutinho P.M."/>
            <person name="Deakin G."/>
            <person name="Doddapaneni H."/>
            <person name="Floudas D."/>
            <person name="Grimwood J."/>
            <person name="Hilden K."/>
            <person name="Kuees U."/>
            <person name="LaButti K.M."/>
            <person name="Lapidus A."/>
            <person name="Lindquist E.A."/>
            <person name="Lucas S.M."/>
            <person name="Murat C."/>
            <person name="Riley R.W."/>
            <person name="Salamov A.A."/>
            <person name="Schmutz J."/>
            <person name="Subramanian V."/>
            <person name="Woesten H.A.B."/>
            <person name="Xu J."/>
            <person name="Eastwood D.C."/>
            <person name="Foster G.D."/>
            <person name="Sonnenberg A.S."/>
            <person name="Cullen D."/>
            <person name="de Vries R.P."/>
            <person name="Lundell T."/>
            <person name="Hibbett D.S."/>
            <person name="Henrissat B."/>
            <person name="Burton K.S."/>
            <person name="Kerrigan R.W."/>
            <person name="Challen M.P."/>
            <person name="Grigoriev I.V."/>
            <person name="Martin F."/>
        </authorList>
    </citation>
    <scope>NUCLEOTIDE SEQUENCE [LARGE SCALE GENOMIC DNA]</scope>
    <source>
        <strain evidence="3">JB137-S8 / ATCC MYA-4627 / FGSC 10392</strain>
    </source>
</reference>
<evidence type="ECO:0000313" key="3">
    <source>
        <dbReference type="Proteomes" id="UP000008493"/>
    </source>
</evidence>
<accession>K5WWA8</accession>
<evidence type="ECO:0000313" key="2">
    <source>
        <dbReference type="EMBL" id="EKM79761.1"/>
    </source>
</evidence>